<dbReference type="SUPFAM" id="SSF56784">
    <property type="entry name" value="HAD-like"/>
    <property type="match status" value="1"/>
</dbReference>
<reference evidence="10" key="1">
    <citation type="journal article" date="2011" name="Nat. Genet.">
        <title>The Arabidopsis lyrata genome sequence and the basis of rapid genome size change.</title>
        <authorList>
            <person name="Hu T.T."/>
            <person name="Pattyn P."/>
            <person name="Bakker E.G."/>
            <person name="Cao J."/>
            <person name="Cheng J.-F."/>
            <person name="Clark R.M."/>
            <person name="Fahlgren N."/>
            <person name="Fawcett J.A."/>
            <person name="Grimwood J."/>
            <person name="Gundlach H."/>
            <person name="Haberer G."/>
            <person name="Hollister J.D."/>
            <person name="Ossowski S."/>
            <person name="Ottilar R.P."/>
            <person name="Salamov A.A."/>
            <person name="Schneeberger K."/>
            <person name="Spannagl M."/>
            <person name="Wang X."/>
            <person name="Yang L."/>
            <person name="Nasrallah M.E."/>
            <person name="Bergelson J."/>
            <person name="Carrington J.C."/>
            <person name="Gaut B.S."/>
            <person name="Schmutz J."/>
            <person name="Mayer K.F.X."/>
            <person name="Van de Peer Y."/>
            <person name="Grigoriev I.V."/>
            <person name="Nordborg M."/>
            <person name="Weigel D."/>
            <person name="Guo Y.-L."/>
        </authorList>
    </citation>
    <scope>NUCLEOTIDE SEQUENCE [LARGE SCALE GENOMIC DNA]</scope>
    <source>
        <strain evidence="10">cv. MN47</strain>
    </source>
</reference>
<comment type="catalytic activity">
    <reaction evidence="5 6">
        <text>O-phospho-L-threonyl-[protein] + H2O = L-threonyl-[protein] + phosphate</text>
        <dbReference type="Rhea" id="RHEA:47004"/>
        <dbReference type="Rhea" id="RHEA-COMP:11060"/>
        <dbReference type="Rhea" id="RHEA-COMP:11605"/>
        <dbReference type="ChEBI" id="CHEBI:15377"/>
        <dbReference type="ChEBI" id="CHEBI:30013"/>
        <dbReference type="ChEBI" id="CHEBI:43474"/>
        <dbReference type="ChEBI" id="CHEBI:61977"/>
        <dbReference type="EC" id="3.1.3.16"/>
    </reaction>
</comment>
<dbReference type="InterPro" id="IPR039189">
    <property type="entry name" value="Fcp1"/>
</dbReference>
<comment type="function">
    <text evidence="6">This promotes the activity of RNA polymerase II.</text>
</comment>
<dbReference type="GO" id="GO:0008420">
    <property type="term" value="F:RNA polymerase II CTD heptapeptide repeat phosphatase activity"/>
    <property type="evidence" value="ECO:0007669"/>
    <property type="project" value="UniProtKB-UniRule"/>
</dbReference>
<comment type="catalytic activity">
    <reaction evidence="4 6">
        <text>O-phospho-L-seryl-[protein] + H2O = L-seryl-[protein] + phosphate</text>
        <dbReference type="Rhea" id="RHEA:20629"/>
        <dbReference type="Rhea" id="RHEA-COMP:9863"/>
        <dbReference type="Rhea" id="RHEA-COMP:11604"/>
        <dbReference type="ChEBI" id="CHEBI:15377"/>
        <dbReference type="ChEBI" id="CHEBI:29999"/>
        <dbReference type="ChEBI" id="CHEBI:43474"/>
        <dbReference type="ChEBI" id="CHEBI:83421"/>
        <dbReference type="EC" id="3.1.3.16"/>
    </reaction>
</comment>
<dbReference type="EC" id="3.1.3.16" evidence="6"/>
<dbReference type="InterPro" id="IPR036412">
    <property type="entry name" value="HAD-like_sf"/>
</dbReference>
<feature type="compositionally biased region" description="Polar residues" evidence="7">
    <location>
        <begin position="1"/>
        <end position="11"/>
    </location>
</feature>
<dbReference type="PROSITE" id="PS50969">
    <property type="entry name" value="FCP1"/>
    <property type="match status" value="1"/>
</dbReference>
<dbReference type="GO" id="GO:0005634">
    <property type="term" value="C:nucleus"/>
    <property type="evidence" value="ECO:0007669"/>
    <property type="project" value="UniProtKB-SubCell"/>
</dbReference>
<keyword evidence="3 6" id="KW-0539">Nucleus</keyword>
<evidence type="ECO:0000256" key="3">
    <source>
        <dbReference type="ARBA" id="ARBA00023242"/>
    </source>
</evidence>
<feature type="region of interest" description="Disordered" evidence="7">
    <location>
        <begin position="1"/>
        <end position="21"/>
    </location>
</feature>
<dbReference type="PANTHER" id="PTHR23081:SF21">
    <property type="entry name" value="RNA POLYMERASE II C-TERMINAL DOMAIN PHOSPHATASE-LIKE-RELATED"/>
    <property type="match status" value="1"/>
</dbReference>
<evidence type="ECO:0000256" key="1">
    <source>
        <dbReference type="ARBA" id="ARBA00004123"/>
    </source>
</evidence>
<dbReference type="Gramene" id="scaffold_602417.1">
    <property type="protein sequence ID" value="scaffold_602417.1"/>
    <property type="gene ID" value="scaffold_602417.1"/>
</dbReference>
<dbReference type="STRING" id="81972.D7M2A0"/>
<dbReference type="AlphaFoldDB" id="D7M2A0"/>
<evidence type="ECO:0000256" key="7">
    <source>
        <dbReference type="SAM" id="MobiDB-lite"/>
    </source>
</evidence>
<evidence type="ECO:0000313" key="9">
    <source>
        <dbReference type="EMBL" id="EFH48316.1"/>
    </source>
</evidence>
<dbReference type="InterPro" id="IPR004274">
    <property type="entry name" value="FCP1_dom"/>
</dbReference>
<gene>
    <name evidence="9" type="ORF">ARALYDRAFT_910360</name>
</gene>
<protein>
    <recommendedName>
        <fullName evidence="6">RNA polymerase II C-terminal domain phosphatase-like</fullName>
        <ecNumber evidence="6">3.1.3.16</ecNumber>
    </recommendedName>
</protein>
<dbReference type="CDD" id="cd07521">
    <property type="entry name" value="HAD_FCP1-like"/>
    <property type="match status" value="1"/>
</dbReference>
<dbReference type="InterPro" id="IPR023214">
    <property type="entry name" value="HAD_sf"/>
</dbReference>
<accession>D7M2A0</accession>
<dbReference type="HOGENOM" id="CLU_023960_0_0_1"/>
<keyword evidence="2 6" id="KW-0378">Hydrolase</keyword>
<evidence type="ECO:0000256" key="4">
    <source>
        <dbReference type="ARBA" id="ARBA00047761"/>
    </source>
</evidence>
<dbReference type="EMBL" id="GL348718">
    <property type="protein sequence ID" value="EFH48316.1"/>
    <property type="molecule type" value="Genomic_DNA"/>
</dbReference>
<name>D7M2A0_ARALL</name>
<dbReference type="Gene3D" id="3.40.50.1000">
    <property type="entry name" value="HAD superfamily/HAD-like"/>
    <property type="match status" value="1"/>
</dbReference>
<feature type="domain" description="FCP1 homology" evidence="8">
    <location>
        <begin position="82"/>
        <end position="252"/>
    </location>
</feature>
<dbReference type="Pfam" id="PF03031">
    <property type="entry name" value="NIF"/>
    <property type="match status" value="1"/>
</dbReference>
<dbReference type="PANTHER" id="PTHR23081">
    <property type="entry name" value="RNA POLYMERASE II CTD PHOSPHATASE"/>
    <property type="match status" value="1"/>
</dbReference>
<evidence type="ECO:0000256" key="5">
    <source>
        <dbReference type="ARBA" id="ARBA00048336"/>
    </source>
</evidence>
<dbReference type="FunFam" id="3.40.50.1000:FF:000235">
    <property type="entry name" value="Haloacid dehalogenase-like hydrolase (HAD) superfamily protein"/>
    <property type="match status" value="1"/>
</dbReference>
<comment type="subcellular location">
    <subcellularLocation>
        <location evidence="1 6">Nucleus</location>
    </subcellularLocation>
</comment>
<evidence type="ECO:0000256" key="2">
    <source>
        <dbReference type="ARBA" id="ARBA00022801"/>
    </source>
</evidence>
<evidence type="ECO:0000313" key="10">
    <source>
        <dbReference type="Proteomes" id="UP000008694"/>
    </source>
</evidence>
<dbReference type="SMART" id="SM00577">
    <property type="entry name" value="CPDc"/>
    <property type="match status" value="1"/>
</dbReference>
<dbReference type="OrthoDB" id="10249888at2759"/>
<dbReference type="InterPro" id="IPR011947">
    <property type="entry name" value="FCP1_euk"/>
</dbReference>
<keyword evidence="10" id="KW-1185">Reference proteome</keyword>
<dbReference type="KEGG" id="aly:9310200"/>
<dbReference type="NCBIfam" id="TIGR02250">
    <property type="entry name" value="FCP1_euk"/>
    <property type="match status" value="1"/>
</dbReference>
<sequence>MSLVENSSLEPQSKRRKIDTEIKESPSRNCEHWFVRNKICISCNTTLDKYDGRSFDYLYKGMHMSHEALVFTKRVISQTSWLEDKKLHLVLDLDHTLVHTIKASQLYESEKCLTEEVGSRKDLWRFNSGFPDESLIKLRPFVHQFLKECNEMFSMYVYTKGGCDYAQVVLELIDPEKIYFGNRVITRRESPDLKTLDLVLADERGVVIVDDKCSVWPHDKKNLLQIAKYKYFGDQSCSFSECKNKRDESEEKGPLDIVLRFLKDVHNEFFCDWSRKDLDSVDVRPLLKEISSRWKHKAEVVV</sequence>
<dbReference type="eggNOG" id="KOG0323">
    <property type="taxonomic scope" value="Eukaryota"/>
</dbReference>
<dbReference type="Proteomes" id="UP000008694">
    <property type="component" value="Unassembled WGS sequence"/>
</dbReference>
<proteinExistence type="predicted"/>
<evidence type="ECO:0000256" key="6">
    <source>
        <dbReference type="RuleBase" id="RU366066"/>
    </source>
</evidence>
<organism evidence="10">
    <name type="scientific">Arabidopsis lyrata subsp. lyrata</name>
    <name type="common">Lyre-leaved rock-cress</name>
    <dbReference type="NCBI Taxonomy" id="81972"/>
    <lineage>
        <taxon>Eukaryota</taxon>
        <taxon>Viridiplantae</taxon>
        <taxon>Streptophyta</taxon>
        <taxon>Embryophyta</taxon>
        <taxon>Tracheophyta</taxon>
        <taxon>Spermatophyta</taxon>
        <taxon>Magnoliopsida</taxon>
        <taxon>eudicotyledons</taxon>
        <taxon>Gunneridae</taxon>
        <taxon>Pentapetalae</taxon>
        <taxon>rosids</taxon>
        <taxon>malvids</taxon>
        <taxon>Brassicales</taxon>
        <taxon>Brassicaceae</taxon>
        <taxon>Camelineae</taxon>
        <taxon>Arabidopsis</taxon>
    </lineage>
</organism>
<evidence type="ECO:0000259" key="8">
    <source>
        <dbReference type="PROSITE" id="PS50969"/>
    </source>
</evidence>